<dbReference type="EMBL" id="KN822054">
    <property type="protein sequence ID" value="KIM61242.1"/>
    <property type="molecule type" value="Genomic_DNA"/>
</dbReference>
<dbReference type="InParanoid" id="A0A0C3A8Q0"/>
<dbReference type="Proteomes" id="UP000053989">
    <property type="component" value="Unassembled WGS sequence"/>
</dbReference>
<gene>
    <name evidence="1" type="ORF">SCLCIDRAFT_911775</name>
</gene>
<name>A0A0C3A8Q0_9AGAM</name>
<dbReference type="AlphaFoldDB" id="A0A0C3A8Q0"/>
<dbReference type="HOGENOM" id="CLU_2414587_0_0_1"/>
<reference evidence="1 2" key="1">
    <citation type="submission" date="2014-04" db="EMBL/GenBank/DDBJ databases">
        <authorList>
            <consortium name="DOE Joint Genome Institute"/>
            <person name="Kuo A."/>
            <person name="Kohler A."/>
            <person name="Nagy L.G."/>
            <person name="Floudas D."/>
            <person name="Copeland A."/>
            <person name="Barry K.W."/>
            <person name="Cichocki N."/>
            <person name="Veneault-Fourrey C."/>
            <person name="LaButti K."/>
            <person name="Lindquist E.A."/>
            <person name="Lipzen A."/>
            <person name="Lundell T."/>
            <person name="Morin E."/>
            <person name="Murat C."/>
            <person name="Sun H."/>
            <person name="Tunlid A."/>
            <person name="Henrissat B."/>
            <person name="Grigoriev I.V."/>
            <person name="Hibbett D.S."/>
            <person name="Martin F."/>
            <person name="Nordberg H.P."/>
            <person name="Cantor M.N."/>
            <person name="Hua S.X."/>
        </authorList>
    </citation>
    <scope>NUCLEOTIDE SEQUENCE [LARGE SCALE GENOMIC DNA]</scope>
    <source>
        <strain evidence="1 2">Foug A</strain>
    </source>
</reference>
<protein>
    <submittedName>
        <fullName evidence="1">Uncharacterized protein</fullName>
    </submittedName>
</protein>
<organism evidence="1 2">
    <name type="scientific">Scleroderma citrinum Foug A</name>
    <dbReference type="NCBI Taxonomy" id="1036808"/>
    <lineage>
        <taxon>Eukaryota</taxon>
        <taxon>Fungi</taxon>
        <taxon>Dikarya</taxon>
        <taxon>Basidiomycota</taxon>
        <taxon>Agaricomycotina</taxon>
        <taxon>Agaricomycetes</taxon>
        <taxon>Agaricomycetidae</taxon>
        <taxon>Boletales</taxon>
        <taxon>Sclerodermatineae</taxon>
        <taxon>Sclerodermataceae</taxon>
        <taxon>Scleroderma</taxon>
    </lineage>
</organism>
<keyword evidence="2" id="KW-1185">Reference proteome</keyword>
<accession>A0A0C3A8Q0</accession>
<evidence type="ECO:0000313" key="1">
    <source>
        <dbReference type="EMBL" id="KIM61242.1"/>
    </source>
</evidence>
<evidence type="ECO:0000313" key="2">
    <source>
        <dbReference type="Proteomes" id="UP000053989"/>
    </source>
</evidence>
<reference evidence="2" key="2">
    <citation type="submission" date="2015-01" db="EMBL/GenBank/DDBJ databases">
        <title>Evolutionary Origins and Diversification of the Mycorrhizal Mutualists.</title>
        <authorList>
            <consortium name="DOE Joint Genome Institute"/>
            <consortium name="Mycorrhizal Genomics Consortium"/>
            <person name="Kohler A."/>
            <person name="Kuo A."/>
            <person name="Nagy L.G."/>
            <person name="Floudas D."/>
            <person name="Copeland A."/>
            <person name="Barry K.W."/>
            <person name="Cichocki N."/>
            <person name="Veneault-Fourrey C."/>
            <person name="LaButti K."/>
            <person name="Lindquist E.A."/>
            <person name="Lipzen A."/>
            <person name="Lundell T."/>
            <person name="Morin E."/>
            <person name="Murat C."/>
            <person name="Riley R."/>
            <person name="Ohm R."/>
            <person name="Sun H."/>
            <person name="Tunlid A."/>
            <person name="Henrissat B."/>
            <person name="Grigoriev I.V."/>
            <person name="Hibbett D.S."/>
            <person name="Martin F."/>
        </authorList>
    </citation>
    <scope>NUCLEOTIDE SEQUENCE [LARGE SCALE GENOMIC DNA]</scope>
    <source>
        <strain evidence="2">Foug A</strain>
    </source>
</reference>
<proteinExistence type="predicted"/>
<sequence>MCPYFIRGYTASLPQGWLHNALHSWQSSRCFTALVDRSTIISAMFNLEVWGLPSTTGIKQFQPTPFIHQSPLLCSRSLSLSFIFMATSQGLV</sequence>